<comment type="function">
    <text evidence="6">Part of the binding-protein-dependent transport system for phosphate; probably responsible for the translocation of the substrate across the membrane.</text>
</comment>
<dbReference type="RefSeq" id="WP_210225583.1">
    <property type="nucleotide sequence ID" value="NZ_CP072800.1"/>
</dbReference>
<comment type="similarity">
    <text evidence="6">Belongs to the binding-protein-dependent transport system permease family. CysTW subfamily.</text>
</comment>
<evidence type="ECO:0000313" key="9">
    <source>
        <dbReference type="Proteomes" id="UP000672027"/>
    </source>
</evidence>
<feature type="transmembrane region" description="Helical" evidence="5">
    <location>
        <begin position="306"/>
        <end position="327"/>
    </location>
</feature>
<dbReference type="Pfam" id="PF12501">
    <property type="entry name" value="DUF3708"/>
    <property type="match status" value="1"/>
</dbReference>
<reference evidence="8 9" key="1">
    <citation type="submission" date="2021-04" db="EMBL/GenBank/DDBJ databases">
        <title>Genomics, taxonomy and metabolism of representatives of sulfur bacteria of the genus Thiothrix: Thiothrix fructosivorans QT, Thiothrix unzii A1T and three new species, Thiothrix subterranea sp. nov., Thiothrix litoralis sp. nov. and 'Candidatus Thiothrix anitrata' sp. nov.</title>
        <authorList>
            <person name="Ravin N.V."/>
            <person name="Smolyakov D."/>
            <person name="Rudenko T.S."/>
            <person name="Mardanov A.V."/>
            <person name="Beletsky A.V."/>
            <person name="Markov N.D."/>
            <person name="Fomenkov A.I."/>
            <person name="Roberts R.J."/>
            <person name="Karnachuk O.V."/>
            <person name="Novikov A."/>
            <person name="Grabovich M.Y."/>
        </authorList>
    </citation>
    <scope>NUCLEOTIDE SEQUENCE [LARGE SCALE GENOMIC DNA]</scope>
    <source>
        <strain evidence="8 9">A52</strain>
    </source>
</reference>
<feature type="transmembrane region" description="Helical" evidence="5">
    <location>
        <begin position="278"/>
        <end position="299"/>
    </location>
</feature>
<evidence type="ECO:0000256" key="1">
    <source>
        <dbReference type="ARBA" id="ARBA00004651"/>
    </source>
</evidence>
<feature type="transmembrane region" description="Helical" evidence="5">
    <location>
        <begin position="171"/>
        <end position="192"/>
    </location>
</feature>
<dbReference type="EMBL" id="CP072800">
    <property type="protein sequence ID" value="QTR48701.1"/>
    <property type="molecule type" value="Genomic_DNA"/>
</dbReference>
<feature type="domain" description="ABC transmembrane type-1" evidence="7">
    <location>
        <begin position="235"/>
        <end position="451"/>
    </location>
</feature>
<feature type="transmembrane region" description="Helical" evidence="5">
    <location>
        <begin position="363"/>
        <end position="380"/>
    </location>
</feature>
<dbReference type="NCBIfam" id="TIGR02138">
    <property type="entry name" value="phosphate_pstC"/>
    <property type="match status" value="1"/>
</dbReference>
<proteinExistence type="inferred from homology"/>
<feature type="transmembrane region" description="Helical" evidence="5">
    <location>
        <begin position="45"/>
        <end position="68"/>
    </location>
</feature>
<keyword evidence="2 5" id="KW-0812">Transmembrane</keyword>
<keyword evidence="9" id="KW-1185">Reference proteome</keyword>
<keyword evidence="5" id="KW-0813">Transport</keyword>
<evidence type="ECO:0000256" key="5">
    <source>
        <dbReference type="RuleBase" id="RU363032"/>
    </source>
</evidence>
<comment type="subcellular location">
    <subcellularLocation>
        <location evidence="6">Cell inner membrane</location>
        <topology evidence="6">Multi-pass membrane protein</topology>
    </subcellularLocation>
    <subcellularLocation>
        <location evidence="1 5">Cell membrane</location>
        <topology evidence="1 5">Multi-pass membrane protein</topology>
    </subcellularLocation>
</comment>
<dbReference type="PANTHER" id="PTHR42727:SF1">
    <property type="entry name" value="PHOSPHATE TRANSPORT SYSTEM PERMEASE"/>
    <property type="match status" value="1"/>
</dbReference>
<dbReference type="SUPFAM" id="SSF161098">
    <property type="entry name" value="MetI-like"/>
    <property type="match status" value="1"/>
</dbReference>
<keyword evidence="3 5" id="KW-1133">Transmembrane helix</keyword>
<dbReference type="InterPro" id="IPR011864">
    <property type="entry name" value="Phosphate_PstC"/>
</dbReference>
<evidence type="ECO:0000256" key="4">
    <source>
        <dbReference type="ARBA" id="ARBA00023136"/>
    </source>
</evidence>
<name>A0ABX7WY67_9GAMM</name>
<evidence type="ECO:0000256" key="2">
    <source>
        <dbReference type="ARBA" id="ARBA00022692"/>
    </source>
</evidence>
<keyword evidence="4 5" id="KW-0472">Membrane</keyword>
<evidence type="ECO:0000256" key="6">
    <source>
        <dbReference type="RuleBase" id="RU363054"/>
    </source>
</evidence>
<keyword evidence="6" id="KW-0592">Phosphate transport</keyword>
<evidence type="ECO:0000256" key="3">
    <source>
        <dbReference type="ARBA" id="ARBA00022989"/>
    </source>
</evidence>
<evidence type="ECO:0000259" key="7">
    <source>
        <dbReference type="PROSITE" id="PS50928"/>
    </source>
</evidence>
<feature type="transmembrane region" description="Helical" evidence="5">
    <location>
        <begin position="431"/>
        <end position="455"/>
    </location>
</feature>
<dbReference type="Proteomes" id="UP000672027">
    <property type="component" value="Chromosome"/>
</dbReference>
<dbReference type="PANTHER" id="PTHR42727">
    <property type="entry name" value="PHOSPHATE TRANSPORT SYSTEM PERMEASE PROTEIN"/>
    <property type="match status" value="1"/>
</dbReference>
<accession>A0ABX7WY67</accession>
<evidence type="ECO:0000313" key="8">
    <source>
        <dbReference type="EMBL" id="QTR48701.1"/>
    </source>
</evidence>
<protein>
    <recommendedName>
        <fullName evidence="6">Phosphate transport system permease protein</fullName>
    </recommendedName>
</protein>
<sequence length="463" mass="49358">MSTLGILLTLTVLAAFSYYIGRKRSLALATPVKRGGNDLHSLPSYYGYLVVVWAIIPALLVFALWSMAEKPLLTSNMMSNLPAEYQGKSADELSLTTNRIHNLANDPAQLATAEPVLKAAAEEYQQMQSLSNTIKTVLVLALAIAGIFIGLRHVKPKTRARNQVERVVQYIMIGCASIAILTTVGIVFSVLFESYRFFGHVPATDFLFGTHWSPQTAMRADQAGSSGAFGAVPLFVGTLLISFIALLVAVPLGLMSAIYLSEYAGPKLRAYAKPAMEVLAGIPTVVYGFFAALTVAPFIRELGESLGLSVASESALAAGLVMGIMIIPFMSSLSDDVINAVPQSLRDGSYGMGATKSETIKQVILPAALPGIVGAFLLAASRAIGETMIVVMAAGLAANLTVNPLDSVTTVTVYIVKLLTGDQEFDSAKTLAAFALGLSLFVVTLILNVVALHIVRKYREQYD</sequence>
<dbReference type="Gene3D" id="1.10.3720.10">
    <property type="entry name" value="MetI-like"/>
    <property type="match status" value="1"/>
</dbReference>
<dbReference type="PROSITE" id="PS50928">
    <property type="entry name" value="ABC_TM1"/>
    <property type="match status" value="1"/>
</dbReference>
<keyword evidence="6" id="KW-0997">Cell inner membrane</keyword>
<gene>
    <name evidence="8" type="primary">pstC</name>
    <name evidence="8" type="ORF">J8380_10370</name>
</gene>
<dbReference type="InterPro" id="IPR000515">
    <property type="entry name" value="MetI-like"/>
</dbReference>
<feature type="transmembrane region" description="Helical" evidence="5">
    <location>
        <begin position="228"/>
        <end position="258"/>
    </location>
</feature>
<dbReference type="InterPro" id="IPR022182">
    <property type="entry name" value="PstC_N"/>
</dbReference>
<dbReference type="CDD" id="cd06261">
    <property type="entry name" value="TM_PBP2"/>
    <property type="match status" value="1"/>
</dbReference>
<dbReference type="Pfam" id="PF00528">
    <property type="entry name" value="BPD_transp_1"/>
    <property type="match status" value="1"/>
</dbReference>
<organism evidence="8 9">
    <name type="scientific">Candidatus Thiothrix anitrata</name>
    <dbReference type="NCBI Taxonomy" id="2823902"/>
    <lineage>
        <taxon>Bacteria</taxon>
        <taxon>Pseudomonadati</taxon>
        <taxon>Pseudomonadota</taxon>
        <taxon>Gammaproteobacteria</taxon>
        <taxon>Thiotrichales</taxon>
        <taxon>Thiotrichaceae</taxon>
        <taxon>Thiothrix</taxon>
    </lineage>
</organism>
<feature type="transmembrane region" description="Helical" evidence="5">
    <location>
        <begin position="133"/>
        <end position="151"/>
    </location>
</feature>
<keyword evidence="6" id="KW-1003">Cell membrane</keyword>
<dbReference type="InterPro" id="IPR035906">
    <property type="entry name" value="MetI-like_sf"/>
</dbReference>